<dbReference type="Proteomes" id="UP000677265">
    <property type="component" value="Unassembled WGS sequence"/>
</dbReference>
<proteinExistence type="predicted"/>
<dbReference type="EMBL" id="JAGYPE010000001">
    <property type="protein sequence ID" value="MBS4179824.1"/>
    <property type="molecule type" value="Genomic_DNA"/>
</dbReference>
<reference evidence="1" key="1">
    <citation type="submission" date="2021-05" db="EMBL/GenBank/DDBJ databases">
        <title>Novel Bacillus species.</title>
        <authorList>
            <person name="Liu G."/>
        </authorList>
    </citation>
    <scope>NUCLEOTIDE SEQUENCE</scope>
    <source>
        <strain evidence="1 3">FJAT-50051</strain>
    </source>
</reference>
<gene>
    <name evidence="1" type="ORF">KHB02_00345</name>
    <name evidence="2" type="ORF">KHB02_003870</name>
</gene>
<sequence length="119" mass="14519">MQFEMQKAIMLAENINNFIKFVHKTHANKNSVYVNVDKVYQMKLIMEEFQYQIIADELIRINRFSWDGKYTHYLVNRFQEGHDIIEEYVKNNYDDLFIFSGRLYTLKNLVLSFSKKKRY</sequence>
<evidence type="ECO:0000313" key="3">
    <source>
        <dbReference type="Proteomes" id="UP000677265"/>
    </source>
</evidence>
<organism evidence="1">
    <name type="scientific">Neobacillus citreus</name>
    <dbReference type="NCBI Taxonomy" id="2833578"/>
    <lineage>
        <taxon>Bacteria</taxon>
        <taxon>Bacillati</taxon>
        <taxon>Bacillota</taxon>
        <taxon>Bacilli</taxon>
        <taxon>Bacillales</taxon>
        <taxon>Bacillaceae</taxon>
        <taxon>Neobacillus</taxon>
    </lineage>
</organism>
<evidence type="ECO:0000313" key="2">
    <source>
        <dbReference type="EMBL" id="MCH6264659.1"/>
    </source>
</evidence>
<evidence type="ECO:0000313" key="1">
    <source>
        <dbReference type="EMBL" id="MBS4179824.1"/>
    </source>
</evidence>
<protein>
    <submittedName>
        <fullName evidence="1">Uncharacterized protein</fullName>
    </submittedName>
</protein>
<dbReference type="RefSeq" id="WP_213139875.1">
    <property type="nucleotide sequence ID" value="NZ_JAGYPE020000004.1"/>
</dbReference>
<comment type="caution">
    <text evidence="1">The sequence shown here is derived from an EMBL/GenBank/DDBJ whole genome shotgun (WGS) entry which is preliminary data.</text>
</comment>
<name>A0A942STI3_9BACI</name>
<keyword evidence="3" id="KW-1185">Reference proteome</keyword>
<accession>A0A942STI3</accession>
<dbReference type="EMBL" id="JAGYPE020000004">
    <property type="protein sequence ID" value="MCH6264659.1"/>
    <property type="molecule type" value="Genomic_DNA"/>
</dbReference>
<dbReference type="AlphaFoldDB" id="A0A942STI3"/>